<name>A0ABD1UVL2_9LAMI</name>
<dbReference type="Proteomes" id="UP001604277">
    <property type="component" value="Unassembled WGS sequence"/>
</dbReference>
<sequence>MALKVPAPAEKSNVVLPAEPISVPKVVPDPPTVMANVSQKQSKAGVISPLIDTETSDDIQGHLEENDIQGQPEHNEEDADFTLVQFKKKLIAKKKKKQHAKLKTTGTWHGAASSLTGAASSSK</sequence>
<dbReference type="AlphaFoldDB" id="A0ABD1UVL2"/>
<comment type="caution">
    <text evidence="2">The sequence shown here is derived from an EMBL/GenBank/DDBJ whole genome shotgun (WGS) entry which is preliminary data.</text>
</comment>
<reference evidence="3" key="1">
    <citation type="submission" date="2024-07" db="EMBL/GenBank/DDBJ databases">
        <title>Two chromosome-level genome assemblies of Korean endemic species Abeliophyllum distichum and Forsythia ovata (Oleaceae).</title>
        <authorList>
            <person name="Jang H."/>
        </authorList>
    </citation>
    <scope>NUCLEOTIDE SEQUENCE [LARGE SCALE GENOMIC DNA]</scope>
</reference>
<keyword evidence="3" id="KW-1185">Reference proteome</keyword>
<feature type="region of interest" description="Disordered" evidence="1">
    <location>
        <begin position="95"/>
        <end position="123"/>
    </location>
</feature>
<proteinExistence type="predicted"/>
<evidence type="ECO:0000256" key="1">
    <source>
        <dbReference type="SAM" id="MobiDB-lite"/>
    </source>
</evidence>
<evidence type="ECO:0000313" key="3">
    <source>
        <dbReference type="Proteomes" id="UP001604277"/>
    </source>
</evidence>
<protein>
    <submittedName>
        <fullName evidence="2">Uncharacterized protein</fullName>
    </submittedName>
</protein>
<organism evidence="2 3">
    <name type="scientific">Forsythia ovata</name>
    <dbReference type="NCBI Taxonomy" id="205694"/>
    <lineage>
        <taxon>Eukaryota</taxon>
        <taxon>Viridiplantae</taxon>
        <taxon>Streptophyta</taxon>
        <taxon>Embryophyta</taxon>
        <taxon>Tracheophyta</taxon>
        <taxon>Spermatophyta</taxon>
        <taxon>Magnoliopsida</taxon>
        <taxon>eudicotyledons</taxon>
        <taxon>Gunneridae</taxon>
        <taxon>Pentapetalae</taxon>
        <taxon>asterids</taxon>
        <taxon>lamiids</taxon>
        <taxon>Lamiales</taxon>
        <taxon>Oleaceae</taxon>
        <taxon>Forsythieae</taxon>
        <taxon>Forsythia</taxon>
    </lineage>
</organism>
<gene>
    <name evidence="2" type="ORF">Fot_21655</name>
</gene>
<accession>A0ABD1UVL2</accession>
<evidence type="ECO:0000313" key="2">
    <source>
        <dbReference type="EMBL" id="KAL2529054.1"/>
    </source>
</evidence>
<feature type="compositionally biased region" description="Low complexity" evidence="1">
    <location>
        <begin position="110"/>
        <end position="123"/>
    </location>
</feature>
<dbReference type="EMBL" id="JBFOLJ010000006">
    <property type="protein sequence ID" value="KAL2529054.1"/>
    <property type="molecule type" value="Genomic_DNA"/>
</dbReference>